<evidence type="ECO:0000259" key="4">
    <source>
        <dbReference type="PROSITE" id="PS01124"/>
    </source>
</evidence>
<evidence type="ECO:0000256" key="1">
    <source>
        <dbReference type="ARBA" id="ARBA00023015"/>
    </source>
</evidence>
<dbReference type="InterPro" id="IPR053142">
    <property type="entry name" value="PchR_regulatory_protein"/>
</dbReference>
<dbReference type="STRING" id="29367.CLPUN_44010"/>
<dbReference type="InterPro" id="IPR018062">
    <property type="entry name" value="HTH_AraC-typ_CS"/>
</dbReference>
<name>A0A1S8T784_9CLOT</name>
<sequence length="334" mass="39406">MFNNIESDYVHEKGYGFIIDKIYFYKEKKNKGEFFYPLSKYGQGFIYQINPCHGLFISVGDWLPYISMEYHYQFNSMFMEIYLIESGNIVLIQNGKKSYHVSKGINLYLNKTKKGRIYYKENTPIKYVGILISEDFIKHSIEKRFSKEDFDFEQIYKWKPLNYDTPEINLLFLQIKKKLLTYENSRLFYESKVGELLSIIMINFNNEKKCLRNKSTSISSNDLKCLQLVKSEIDNNISNPPDIFHLCKIAAMGKTKLRESFKNVYNMPIGEYIRISKMKYALILIDNNSLTIEDIAHNLGYLSTSKFSITFKKIYGDTPIAYRKNILMQQKISK</sequence>
<reference evidence="5 6" key="1">
    <citation type="submission" date="2016-05" db="EMBL/GenBank/DDBJ databases">
        <title>Microbial solvent formation.</title>
        <authorList>
            <person name="Poehlein A."/>
            <person name="Montoya Solano J.D."/>
            <person name="Flitsch S."/>
            <person name="Krabben P."/>
            <person name="Duerre P."/>
            <person name="Daniel R."/>
        </authorList>
    </citation>
    <scope>NUCLEOTIDE SEQUENCE [LARGE SCALE GENOMIC DNA]</scope>
    <source>
        <strain evidence="5 6">DSM 2619</strain>
    </source>
</reference>
<dbReference type="Pfam" id="PF12833">
    <property type="entry name" value="HTH_18"/>
    <property type="match status" value="1"/>
</dbReference>
<dbReference type="PANTHER" id="PTHR47893">
    <property type="entry name" value="REGULATORY PROTEIN PCHR"/>
    <property type="match status" value="1"/>
</dbReference>
<dbReference type="EMBL" id="LZZM01000212">
    <property type="protein sequence ID" value="OOM73647.1"/>
    <property type="molecule type" value="Genomic_DNA"/>
</dbReference>
<evidence type="ECO:0000256" key="2">
    <source>
        <dbReference type="ARBA" id="ARBA00023125"/>
    </source>
</evidence>
<gene>
    <name evidence="5" type="primary">soxS_2</name>
    <name evidence="5" type="ORF">CLPUN_44010</name>
</gene>
<dbReference type="InterPro" id="IPR018060">
    <property type="entry name" value="HTH_AraC"/>
</dbReference>
<accession>A0A1S8T784</accession>
<dbReference type="GO" id="GO:0003700">
    <property type="term" value="F:DNA-binding transcription factor activity"/>
    <property type="evidence" value="ECO:0007669"/>
    <property type="project" value="InterPro"/>
</dbReference>
<dbReference type="InterPro" id="IPR020449">
    <property type="entry name" value="Tscrpt_reg_AraC-type_HTH"/>
</dbReference>
<protein>
    <submittedName>
        <fullName evidence="5">Regulatory protein SoxS</fullName>
    </submittedName>
</protein>
<dbReference type="Gene3D" id="1.10.10.60">
    <property type="entry name" value="Homeodomain-like"/>
    <property type="match status" value="1"/>
</dbReference>
<keyword evidence="6" id="KW-1185">Reference proteome</keyword>
<dbReference type="PRINTS" id="PR00032">
    <property type="entry name" value="HTHARAC"/>
</dbReference>
<dbReference type="GO" id="GO:0043565">
    <property type="term" value="F:sequence-specific DNA binding"/>
    <property type="evidence" value="ECO:0007669"/>
    <property type="project" value="InterPro"/>
</dbReference>
<proteinExistence type="predicted"/>
<evidence type="ECO:0000313" key="6">
    <source>
        <dbReference type="Proteomes" id="UP000190890"/>
    </source>
</evidence>
<dbReference type="AlphaFoldDB" id="A0A1S8T784"/>
<dbReference type="InterPro" id="IPR009057">
    <property type="entry name" value="Homeodomain-like_sf"/>
</dbReference>
<dbReference type="SMART" id="SM00342">
    <property type="entry name" value="HTH_ARAC"/>
    <property type="match status" value="1"/>
</dbReference>
<dbReference type="PANTHER" id="PTHR47893:SF1">
    <property type="entry name" value="REGULATORY PROTEIN PCHR"/>
    <property type="match status" value="1"/>
</dbReference>
<dbReference type="SUPFAM" id="SSF46689">
    <property type="entry name" value="Homeodomain-like"/>
    <property type="match status" value="1"/>
</dbReference>
<feature type="domain" description="HTH araC/xylS-type" evidence="4">
    <location>
        <begin position="227"/>
        <end position="325"/>
    </location>
</feature>
<dbReference type="PROSITE" id="PS00041">
    <property type="entry name" value="HTH_ARAC_FAMILY_1"/>
    <property type="match status" value="1"/>
</dbReference>
<dbReference type="PROSITE" id="PS01124">
    <property type="entry name" value="HTH_ARAC_FAMILY_2"/>
    <property type="match status" value="1"/>
</dbReference>
<organism evidence="5 6">
    <name type="scientific">Clostridium puniceum</name>
    <dbReference type="NCBI Taxonomy" id="29367"/>
    <lineage>
        <taxon>Bacteria</taxon>
        <taxon>Bacillati</taxon>
        <taxon>Bacillota</taxon>
        <taxon>Clostridia</taxon>
        <taxon>Eubacteriales</taxon>
        <taxon>Clostridiaceae</taxon>
        <taxon>Clostridium</taxon>
    </lineage>
</organism>
<keyword evidence="1" id="KW-0805">Transcription regulation</keyword>
<keyword evidence="2" id="KW-0238">DNA-binding</keyword>
<evidence type="ECO:0000256" key="3">
    <source>
        <dbReference type="ARBA" id="ARBA00023163"/>
    </source>
</evidence>
<comment type="caution">
    <text evidence="5">The sequence shown here is derived from an EMBL/GenBank/DDBJ whole genome shotgun (WGS) entry which is preliminary data.</text>
</comment>
<dbReference type="RefSeq" id="WP_077849345.1">
    <property type="nucleotide sequence ID" value="NZ_LZZM01000212.1"/>
</dbReference>
<keyword evidence="3" id="KW-0804">Transcription</keyword>
<dbReference type="Proteomes" id="UP000190890">
    <property type="component" value="Unassembled WGS sequence"/>
</dbReference>
<evidence type="ECO:0000313" key="5">
    <source>
        <dbReference type="EMBL" id="OOM73647.1"/>
    </source>
</evidence>